<evidence type="ECO:0000256" key="6">
    <source>
        <dbReference type="PROSITE-ProRule" id="PRU00354"/>
    </source>
</evidence>
<comment type="function">
    <text evidence="5">Catalyzes the irreversible transfer of a propylamine group from the amino donor S-adenosylmethioninamine (decarboxy-AdoMet) to putrescine (1,4-diaminobutane) to yield spermidine.</text>
</comment>
<dbReference type="InterPro" id="IPR035246">
    <property type="entry name" value="Spermidine_synt_N"/>
</dbReference>
<dbReference type="UniPathway" id="UPA00248">
    <property type="reaction ID" value="UER00314"/>
</dbReference>
<sequence length="288" mass="32137">MMTESLDTGWFTEVFDSHGSAFSLKVREKLWDVTSAYQHLEVYATETYGNLMVLDGCVMLSDRDNFLYHEMIAHPALFAHAAPKRVVIIGGGDCGTLREVLKHPGVEHVTLIDIDEEVTKAAERFFPALTESNDDPRAELKFADGVKWVDEADDESVDVMIIDSTDPVGPAEGLFKTDFLKRCHRLLRQGGVMVQQSESPLYHSGSIIRELRRDMRAAGFESVATLPFPQPVYPSGWWSVTLAGKGVDVKSFREADAAASDMTLDYYTAEAHRGALALPPFMRRAFEE</sequence>
<dbReference type="GO" id="GO:0005829">
    <property type="term" value="C:cytosol"/>
    <property type="evidence" value="ECO:0007669"/>
    <property type="project" value="TreeGrafter"/>
</dbReference>
<gene>
    <name evidence="5" type="primary">speE</name>
    <name evidence="10" type="ORF">SAMN05216571_105169</name>
</gene>
<reference evidence="10 11" key="1">
    <citation type="submission" date="2016-10" db="EMBL/GenBank/DDBJ databases">
        <authorList>
            <person name="de Groot N.N."/>
        </authorList>
    </citation>
    <scope>NUCLEOTIDE SEQUENCE [LARGE SCALE GENOMIC DNA]</scope>
    <source>
        <strain evidence="10 11">BH539</strain>
    </source>
</reference>
<feature type="binding site" evidence="5">
    <location>
        <position position="93"/>
    </location>
    <ligand>
        <name>spermidine</name>
        <dbReference type="ChEBI" id="CHEBI:57834"/>
    </ligand>
</feature>
<feature type="domain" description="PABS" evidence="9">
    <location>
        <begin position="8"/>
        <end position="245"/>
    </location>
</feature>
<keyword evidence="3 5" id="KW-0745">Spermidine biosynthesis</keyword>
<comment type="similarity">
    <text evidence="1 5 7">Belongs to the spermidine/spermine synthase family.</text>
</comment>
<proteinExistence type="inferred from homology"/>
<evidence type="ECO:0000313" key="10">
    <source>
        <dbReference type="EMBL" id="SDG17074.1"/>
    </source>
</evidence>
<feature type="binding site" evidence="5">
    <location>
        <position position="113"/>
    </location>
    <ligand>
        <name>S-methyl-5'-thioadenosine</name>
        <dbReference type="ChEBI" id="CHEBI:17509"/>
    </ligand>
</feature>
<feature type="binding site" evidence="5">
    <location>
        <position position="38"/>
    </location>
    <ligand>
        <name>S-methyl-5'-thioadenosine</name>
        <dbReference type="ChEBI" id="CHEBI:17509"/>
    </ligand>
</feature>
<dbReference type="EC" id="2.5.1.16" evidence="5"/>
<dbReference type="Pfam" id="PF17284">
    <property type="entry name" value="Spermine_synt_N"/>
    <property type="match status" value="1"/>
</dbReference>
<keyword evidence="4 5" id="KW-0620">Polyamine biosynthesis</keyword>
<dbReference type="Gene3D" id="3.40.50.150">
    <property type="entry name" value="Vaccinia Virus protein VP39"/>
    <property type="match status" value="1"/>
</dbReference>
<evidence type="ECO:0000256" key="2">
    <source>
        <dbReference type="ARBA" id="ARBA00022679"/>
    </source>
</evidence>
<dbReference type="InterPro" id="IPR037163">
    <property type="entry name" value="Spermidine_synt_N_sf"/>
</dbReference>
<dbReference type="InterPro" id="IPR030373">
    <property type="entry name" value="PABS_CS"/>
</dbReference>
<dbReference type="NCBIfam" id="TIGR00417">
    <property type="entry name" value="speE"/>
    <property type="match status" value="1"/>
</dbReference>
<dbReference type="NCBIfam" id="NF002010">
    <property type="entry name" value="PRK00811.1"/>
    <property type="match status" value="1"/>
</dbReference>
<comment type="subunit">
    <text evidence="5">Homodimer or homotetramer.</text>
</comment>
<evidence type="ECO:0000256" key="4">
    <source>
        <dbReference type="ARBA" id="ARBA00023115"/>
    </source>
</evidence>
<name>A0A1G7S295_9GAMM</name>
<dbReference type="Gene3D" id="2.30.140.10">
    <property type="entry name" value="Spermidine synthase, tetramerisation domain"/>
    <property type="match status" value="1"/>
</dbReference>
<evidence type="ECO:0000256" key="1">
    <source>
        <dbReference type="ARBA" id="ARBA00007867"/>
    </source>
</evidence>
<dbReference type="PANTHER" id="PTHR11558:SF11">
    <property type="entry name" value="SPERMIDINE SYNTHASE"/>
    <property type="match status" value="1"/>
</dbReference>
<dbReference type="InterPro" id="IPR030374">
    <property type="entry name" value="PABS"/>
</dbReference>
<comment type="catalytic activity">
    <reaction evidence="5 8">
        <text>S-adenosyl 3-(methylsulfanyl)propylamine + putrescine = S-methyl-5'-thioadenosine + spermidine + H(+)</text>
        <dbReference type="Rhea" id="RHEA:12721"/>
        <dbReference type="ChEBI" id="CHEBI:15378"/>
        <dbReference type="ChEBI" id="CHEBI:17509"/>
        <dbReference type="ChEBI" id="CHEBI:57443"/>
        <dbReference type="ChEBI" id="CHEBI:57834"/>
        <dbReference type="ChEBI" id="CHEBI:326268"/>
        <dbReference type="EC" id="2.5.1.16"/>
    </reaction>
</comment>
<dbReference type="InterPro" id="IPR029063">
    <property type="entry name" value="SAM-dependent_MTases_sf"/>
</dbReference>
<dbReference type="HAMAP" id="MF_00198">
    <property type="entry name" value="Spermidine_synth"/>
    <property type="match status" value="1"/>
</dbReference>
<feature type="active site" description="Proton acceptor" evidence="5 6">
    <location>
        <position position="163"/>
    </location>
</feature>
<dbReference type="AlphaFoldDB" id="A0A1G7S295"/>
<evidence type="ECO:0000256" key="8">
    <source>
        <dbReference type="RuleBase" id="RU003837"/>
    </source>
</evidence>
<dbReference type="SUPFAM" id="SSF53335">
    <property type="entry name" value="S-adenosyl-L-methionine-dependent methyltransferases"/>
    <property type="match status" value="1"/>
</dbReference>
<dbReference type="GO" id="GO:0004766">
    <property type="term" value="F:spermidine synthase activity"/>
    <property type="evidence" value="ECO:0007669"/>
    <property type="project" value="UniProtKB-UniRule"/>
</dbReference>
<feature type="binding site" evidence="5">
    <location>
        <begin position="144"/>
        <end position="145"/>
    </location>
    <ligand>
        <name>S-methyl-5'-thioadenosine</name>
        <dbReference type="ChEBI" id="CHEBI:17509"/>
    </ligand>
</feature>
<dbReference type="InterPro" id="IPR001045">
    <property type="entry name" value="Spermi_synthase"/>
</dbReference>
<dbReference type="PROSITE" id="PS01330">
    <property type="entry name" value="PABS_1"/>
    <property type="match status" value="1"/>
</dbReference>
<organism evidence="10 11">
    <name type="scientific">Onishia taeanensis</name>
    <dbReference type="NCBI Taxonomy" id="284577"/>
    <lineage>
        <taxon>Bacteria</taxon>
        <taxon>Pseudomonadati</taxon>
        <taxon>Pseudomonadota</taxon>
        <taxon>Gammaproteobacteria</taxon>
        <taxon>Oceanospirillales</taxon>
        <taxon>Halomonadaceae</taxon>
        <taxon>Onishia</taxon>
    </lineage>
</organism>
<dbReference type="EMBL" id="FNCI01000005">
    <property type="protein sequence ID" value="SDG17074.1"/>
    <property type="molecule type" value="Genomic_DNA"/>
</dbReference>
<accession>A0A1G7S295</accession>
<dbReference type="PROSITE" id="PS51006">
    <property type="entry name" value="PABS_2"/>
    <property type="match status" value="1"/>
</dbReference>
<dbReference type="Pfam" id="PF01564">
    <property type="entry name" value="Spermine_synth"/>
    <property type="match status" value="1"/>
</dbReference>
<feature type="binding site" evidence="5">
    <location>
        <begin position="163"/>
        <end position="166"/>
    </location>
    <ligand>
        <name>spermidine</name>
        <dbReference type="ChEBI" id="CHEBI:57834"/>
    </ligand>
</feature>
<keyword evidence="2 5" id="KW-0808">Transferase</keyword>
<protein>
    <recommendedName>
        <fullName evidence="5">Polyamine aminopropyltransferase</fullName>
    </recommendedName>
    <alternativeName>
        <fullName evidence="5">Putrescine aminopropyltransferase</fullName>
        <shortName evidence="5">PAPT</shortName>
    </alternativeName>
    <alternativeName>
        <fullName evidence="5">Spermidine synthase</fullName>
        <shortName evidence="5">SPDS</shortName>
        <shortName evidence="5">SPDSY</shortName>
        <ecNumber evidence="5">2.5.1.16</ecNumber>
    </alternativeName>
</protein>
<dbReference type="CDD" id="cd02440">
    <property type="entry name" value="AdoMet_MTases"/>
    <property type="match status" value="1"/>
</dbReference>
<evidence type="ECO:0000256" key="5">
    <source>
        <dbReference type="HAMAP-Rule" id="MF_00198"/>
    </source>
</evidence>
<feature type="binding site" evidence="5">
    <location>
        <position position="69"/>
    </location>
    <ligand>
        <name>spermidine</name>
        <dbReference type="ChEBI" id="CHEBI:57834"/>
    </ligand>
</feature>
<evidence type="ECO:0000256" key="7">
    <source>
        <dbReference type="RuleBase" id="RU003836"/>
    </source>
</evidence>
<dbReference type="GO" id="GO:0008295">
    <property type="term" value="P:spermidine biosynthetic process"/>
    <property type="evidence" value="ECO:0007669"/>
    <property type="project" value="UniProtKB-UniRule"/>
</dbReference>
<feature type="binding site" evidence="5">
    <location>
        <position position="170"/>
    </location>
    <ligand>
        <name>S-methyl-5'-thioadenosine</name>
        <dbReference type="ChEBI" id="CHEBI:17509"/>
    </ligand>
</feature>
<evidence type="ECO:0000259" key="9">
    <source>
        <dbReference type="PROSITE" id="PS51006"/>
    </source>
</evidence>
<keyword evidence="11" id="KW-1185">Reference proteome</keyword>
<dbReference type="STRING" id="284577.SAMN05216571_105169"/>
<dbReference type="Proteomes" id="UP000198641">
    <property type="component" value="Unassembled WGS sequence"/>
</dbReference>
<evidence type="ECO:0000313" key="11">
    <source>
        <dbReference type="Proteomes" id="UP000198641"/>
    </source>
</evidence>
<evidence type="ECO:0000256" key="3">
    <source>
        <dbReference type="ARBA" id="ARBA00023066"/>
    </source>
</evidence>
<comment type="pathway">
    <text evidence="5">Amine and polyamine biosynthesis; spermidine biosynthesis; spermidine from putrescine: step 1/1.</text>
</comment>
<dbReference type="PANTHER" id="PTHR11558">
    <property type="entry name" value="SPERMIDINE/SPERMINE SYNTHASE"/>
    <property type="match status" value="1"/>
</dbReference>